<evidence type="ECO:0008006" key="8">
    <source>
        <dbReference type="Google" id="ProtNLM"/>
    </source>
</evidence>
<dbReference type="GO" id="GO:0005509">
    <property type="term" value="F:calcium ion binding"/>
    <property type="evidence" value="ECO:0007669"/>
    <property type="project" value="InterPro"/>
</dbReference>
<name>A0A1C7N5H2_9FUNG</name>
<dbReference type="InParanoid" id="A0A1C7N5H2"/>
<feature type="compositionally biased region" description="Polar residues" evidence="3">
    <location>
        <begin position="129"/>
        <end position="143"/>
    </location>
</feature>
<proteinExistence type="predicted"/>
<dbReference type="PROSITE" id="PS50002">
    <property type="entry name" value="SH3"/>
    <property type="match status" value="1"/>
</dbReference>
<sequence>MRMKAVYDCSADESGELSFKEGDILVDVVDSGEEGWYKGRILNTSSVGLFPYNYVVQVPDEPVPKEAPLDAFEAAMMKRKPGASAKALTLEKAKSQPTHMASPTRLRSHSASSVLAKSVFQELDKKNSTPRQHSALRGSSDTSVHTKEEVEEDEEEGYHMVKPSQLKQALNTDLVWLQKTKKAQKDFLNNMPNTTKSSQLTANSSSNPMPRLPSRPVSAAVLKSRQNRNAKPKEITPKPKLQPVLPPRPSKPSTSSNAPPPIHPKPAMSSIEILLNRNNNSNKQKPMPEEPLSSSSVTMGPTPTSSKSMRPKKPDSNSKPNLVTRTDNWASNHTDDANIKPSALFNRARSATNPNTSSTHAFDWESNSTKSLSLSSSNSPSVSNTILPPPPPASRTIPVQDRLPTPIAQEATKTTTDTKKRANPPPPPPSRPSSKSAQRRLTPAEKRYESLFQTVQDQGLLDGETVHCIWIKSKLSNEDLARIWRECDPNHKGVLDKQAFLDGMTKIDECLATKQAMASQ</sequence>
<dbReference type="PROSITE" id="PS50222">
    <property type="entry name" value="EF_HAND_2"/>
    <property type="match status" value="1"/>
</dbReference>
<gene>
    <name evidence="6" type="ORF">A0J61_07573</name>
</gene>
<dbReference type="AlphaFoldDB" id="A0A1C7N5H2"/>
<dbReference type="InterPro" id="IPR002048">
    <property type="entry name" value="EF_hand_dom"/>
</dbReference>
<dbReference type="InterPro" id="IPR001452">
    <property type="entry name" value="SH3_domain"/>
</dbReference>
<evidence type="ECO:0000313" key="7">
    <source>
        <dbReference type="Proteomes" id="UP000093000"/>
    </source>
</evidence>
<evidence type="ECO:0000256" key="3">
    <source>
        <dbReference type="SAM" id="MobiDB-lite"/>
    </source>
</evidence>
<dbReference type="STRING" id="101091.A0A1C7N5H2"/>
<dbReference type="Proteomes" id="UP000093000">
    <property type="component" value="Unassembled WGS sequence"/>
</dbReference>
<feature type="compositionally biased region" description="Low complexity" evidence="3">
    <location>
        <begin position="366"/>
        <end position="384"/>
    </location>
</feature>
<feature type="compositionally biased region" description="Polar residues" evidence="3">
    <location>
        <begin position="349"/>
        <end position="360"/>
    </location>
</feature>
<evidence type="ECO:0000259" key="5">
    <source>
        <dbReference type="PROSITE" id="PS50222"/>
    </source>
</evidence>
<dbReference type="SUPFAM" id="SSF47473">
    <property type="entry name" value="EF-hand"/>
    <property type="match status" value="1"/>
</dbReference>
<feature type="compositionally biased region" description="Polar residues" evidence="3">
    <location>
        <begin position="317"/>
        <end position="332"/>
    </location>
</feature>
<dbReference type="PRINTS" id="PR00452">
    <property type="entry name" value="SH3DOMAIN"/>
</dbReference>
<feature type="region of interest" description="Disordered" evidence="3">
    <location>
        <begin position="92"/>
        <end position="165"/>
    </location>
</feature>
<feature type="compositionally biased region" description="Polar residues" evidence="3">
    <location>
        <begin position="190"/>
        <end position="208"/>
    </location>
</feature>
<accession>A0A1C7N5H2</accession>
<feature type="region of interest" description="Disordered" evidence="3">
    <location>
        <begin position="279"/>
        <end position="443"/>
    </location>
</feature>
<keyword evidence="1 2" id="KW-0728">SH3 domain</keyword>
<dbReference type="SMART" id="SM00027">
    <property type="entry name" value="EH"/>
    <property type="match status" value="1"/>
</dbReference>
<feature type="domain" description="EF-hand" evidence="5">
    <location>
        <begin position="475"/>
        <end position="510"/>
    </location>
</feature>
<feature type="compositionally biased region" description="Polar residues" evidence="3">
    <location>
        <begin position="292"/>
        <end position="308"/>
    </location>
</feature>
<evidence type="ECO:0000313" key="6">
    <source>
        <dbReference type="EMBL" id="OBZ84373.1"/>
    </source>
</evidence>
<protein>
    <recommendedName>
        <fullName evidence="8">SH3 domain-containing protein</fullName>
    </recommendedName>
</protein>
<evidence type="ECO:0000256" key="2">
    <source>
        <dbReference type="PROSITE-ProRule" id="PRU00192"/>
    </source>
</evidence>
<dbReference type="OrthoDB" id="1716625at2759"/>
<dbReference type="SMART" id="SM00326">
    <property type="entry name" value="SH3"/>
    <property type="match status" value="1"/>
</dbReference>
<dbReference type="InterPro" id="IPR011992">
    <property type="entry name" value="EF-hand-dom_pair"/>
</dbReference>
<reference evidence="6 7" key="1">
    <citation type="submission" date="2016-03" db="EMBL/GenBank/DDBJ databases">
        <title>Choanephora cucurbitarum.</title>
        <authorList>
            <person name="Min B."/>
            <person name="Park H."/>
            <person name="Park J.-H."/>
            <person name="Shin H.-D."/>
            <person name="Choi I.-G."/>
        </authorList>
    </citation>
    <scope>NUCLEOTIDE SEQUENCE [LARGE SCALE GENOMIC DNA]</scope>
    <source>
        <strain evidence="6 7">KUS-F28377</strain>
    </source>
</reference>
<organism evidence="6 7">
    <name type="scientific">Choanephora cucurbitarum</name>
    <dbReference type="NCBI Taxonomy" id="101091"/>
    <lineage>
        <taxon>Eukaryota</taxon>
        <taxon>Fungi</taxon>
        <taxon>Fungi incertae sedis</taxon>
        <taxon>Mucoromycota</taxon>
        <taxon>Mucoromycotina</taxon>
        <taxon>Mucoromycetes</taxon>
        <taxon>Mucorales</taxon>
        <taxon>Mucorineae</taxon>
        <taxon>Choanephoraceae</taxon>
        <taxon>Choanephoroideae</taxon>
        <taxon>Choanephora</taxon>
    </lineage>
</organism>
<dbReference type="InterPro" id="IPR000261">
    <property type="entry name" value="EH_dom"/>
</dbReference>
<dbReference type="Gene3D" id="2.30.30.40">
    <property type="entry name" value="SH3 Domains"/>
    <property type="match status" value="1"/>
</dbReference>
<dbReference type="Pfam" id="PF12763">
    <property type="entry name" value="EH"/>
    <property type="match status" value="1"/>
</dbReference>
<dbReference type="InterPro" id="IPR036028">
    <property type="entry name" value="SH3-like_dom_sf"/>
</dbReference>
<evidence type="ECO:0000256" key="1">
    <source>
        <dbReference type="ARBA" id="ARBA00022443"/>
    </source>
</evidence>
<dbReference type="EMBL" id="LUGH01000518">
    <property type="protein sequence ID" value="OBZ84373.1"/>
    <property type="molecule type" value="Genomic_DNA"/>
</dbReference>
<dbReference type="SUPFAM" id="SSF50044">
    <property type="entry name" value="SH3-domain"/>
    <property type="match status" value="1"/>
</dbReference>
<comment type="caution">
    <text evidence="6">The sequence shown here is derived from an EMBL/GenBank/DDBJ whole genome shotgun (WGS) entry which is preliminary data.</text>
</comment>
<dbReference type="Gene3D" id="1.10.238.10">
    <property type="entry name" value="EF-hand"/>
    <property type="match status" value="1"/>
</dbReference>
<keyword evidence="7" id="KW-1185">Reference proteome</keyword>
<dbReference type="CDD" id="cd00052">
    <property type="entry name" value="EH"/>
    <property type="match status" value="1"/>
</dbReference>
<evidence type="ECO:0000259" key="4">
    <source>
        <dbReference type="PROSITE" id="PS50002"/>
    </source>
</evidence>
<feature type="domain" description="SH3" evidence="4">
    <location>
        <begin position="1"/>
        <end position="60"/>
    </location>
</feature>
<dbReference type="Pfam" id="PF00018">
    <property type="entry name" value="SH3_1"/>
    <property type="match status" value="1"/>
</dbReference>
<feature type="region of interest" description="Disordered" evidence="3">
    <location>
        <begin position="188"/>
        <end position="266"/>
    </location>
</feature>